<accession>A0A848EAT3</accession>
<keyword evidence="3" id="KW-1185">Reference proteome</keyword>
<evidence type="ECO:0000313" key="2">
    <source>
        <dbReference type="EMBL" id="NMJ40590.1"/>
    </source>
</evidence>
<proteinExistence type="predicted"/>
<evidence type="ECO:0000256" key="1">
    <source>
        <dbReference type="SAM" id="SignalP"/>
    </source>
</evidence>
<gene>
    <name evidence="2" type="ORF">GWK16_05025</name>
</gene>
<organism evidence="2 3">
    <name type="scientific">Neoroseomonas marina</name>
    <dbReference type="NCBI Taxonomy" id="1232220"/>
    <lineage>
        <taxon>Bacteria</taxon>
        <taxon>Pseudomonadati</taxon>
        <taxon>Pseudomonadota</taxon>
        <taxon>Alphaproteobacteria</taxon>
        <taxon>Acetobacterales</taxon>
        <taxon>Acetobacteraceae</taxon>
        <taxon>Neoroseomonas</taxon>
    </lineage>
</organism>
<protein>
    <recommendedName>
        <fullName evidence="4">Sulfur globule protein</fullName>
    </recommendedName>
</protein>
<sequence length="142" mass="14752">MMRTLLTLVAIGGIILPAVAAPPETSQSTRLALRANAPGAQLVWWHAGGTTAWGNHWHAGGTGYGAYHGAYAYHGYGGAYHYGDMYRPPVPVATPWYHPGGAFAAGAVMGGMAGAAAASRPATTTVYNYGQPPTVVNNYYGN</sequence>
<keyword evidence="1" id="KW-0732">Signal</keyword>
<comment type="caution">
    <text evidence="2">The sequence shown here is derived from an EMBL/GenBank/DDBJ whole genome shotgun (WGS) entry which is preliminary data.</text>
</comment>
<dbReference type="Proteomes" id="UP000548582">
    <property type="component" value="Unassembled WGS sequence"/>
</dbReference>
<feature type="signal peptide" evidence="1">
    <location>
        <begin position="1"/>
        <end position="20"/>
    </location>
</feature>
<name>A0A848EAT3_9PROT</name>
<reference evidence="2 3" key="1">
    <citation type="submission" date="2020-03" db="EMBL/GenBank/DDBJ databases">
        <authorList>
            <person name="Sun Q."/>
        </authorList>
    </citation>
    <scope>NUCLEOTIDE SEQUENCE [LARGE SCALE GENOMIC DNA]</scope>
    <source>
        <strain evidence="2 3">JC162</strain>
    </source>
</reference>
<dbReference type="AlphaFoldDB" id="A0A848EAT3"/>
<evidence type="ECO:0000313" key="3">
    <source>
        <dbReference type="Proteomes" id="UP000548582"/>
    </source>
</evidence>
<evidence type="ECO:0008006" key="4">
    <source>
        <dbReference type="Google" id="ProtNLM"/>
    </source>
</evidence>
<feature type="chain" id="PRO_5032365445" description="Sulfur globule protein" evidence="1">
    <location>
        <begin position="21"/>
        <end position="142"/>
    </location>
</feature>
<dbReference type="EMBL" id="JABBKX010000001">
    <property type="protein sequence ID" value="NMJ40590.1"/>
    <property type="molecule type" value="Genomic_DNA"/>
</dbReference>
<dbReference type="RefSeq" id="WP_170052800.1">
    <property type="nucleotide sequence ID" value="NZ_JABBKX010000001.1"/>
</dbReference>